<dbReference type="AlphaFoldDB" id="A0A1B6JLU4"/>
<reference evidence="1" key="1">
    <citation type="submission" date="2015-11" db="EMBL/GenBank/DDBJ databases">
        <title>De novo transcriptome assembly of four potential Pierce s Disease insect vectors from Arizona vineyards.</title>
        <authorList>
            <person name="Tassone E.E."/>
        </authorList>
    </citation>
    <scope>NUCLEOTIDE SEQUENCE</scope>
</reference>
<feature type="non-terminal residue" evidence="1">
    <location>
        <position position="1"/>
    </location>
</feature>
<dbReference type="EMBL" id="GECU01007561">
    <property type="protein sequence ID" value="JAT00146.1"/>
    <property type="molecule type" value="Transcribed_RNA"/>
</dbReference>
<protein>
    <submittedName>
        <fullName evidence="1">Uncharacterized protein</fullName>
    </submittedName>
</protein>
<evidence type="ECO:0000313" key="1">
    <source>
        <dbReference type="EMBL" id="JAT00146.1"/>
    </source>
</evidence>
<sequence length="106" mass="11162">GQFVSADPPTTTTNSIEPAVDPLAFDPFASDSNIAKNDLLDPSLKNSSIHRNVSTPNLFADNVVLTPNPSPSPNLLGGGAWPSSNINMPRNVSTPNLSKVSKRIPV</sequence>
<proteinExistence type="predicted"/>
<accession>A0A1B6JLU4</accession>
<gene>
    <name evidence="1" type="ORF">g.30755</name>
</gene>
<organism evidence="1">
    <name type="scientific">Homalodisca liturata</name>
    <dbReference type="NCBI Taxonomy" id="320908"/>
    <lineage>
        <taxon>Eukaryota</taxon>
        <taxon>Metazoa</taxon>
        <taxon>Ecdysozoa</taxon>
        <taxon>Arthropoda</taxon>
        <taxon>Hexapoda</taxon>
        <taxon>Insecta</taxon>
        <taxon>Pterygota</taxon>
        <taxon>Neoptera</taxon>
        <taxon>Paraneoptera</taxon>
        <taxon>Hemiptera</taxon>
        <taxon>Auchenorrhyncha</taxon>
        <taxon>Membracoidea</taxon>
        <taxon>Cicadellidae</taxon>
        <taxon>Cicadellinae</taxon>
        <taxon>Proconiini</taxon>
        <taxon>Homalodisca</taxon>
    </lineage>
</organism>
<name>A0A1B6JLU4_9HEMI</name>
<feature type="non-terminal residue" evidence="1">
    <location>
        <position position="106"/>
    </location>
</feature>